<dbReference type="PaxDb" id="722438-MPNE_0738"/>
<dbReference type="HOGENOM" id="CLU_042019_0_0_14"/>
<dbReference type="GeneID" id="66608681"/>
<protein>
    <submittedName>
        <fullName evidence="2">Putative D-tyrosyl-tRNA(Tyr) deacylase</fullName>
    </submittedName>
</protein>
<dbReference type="InterPro" id="IPR036890">
    <property type="entry name" value="HATPase_C_sf"/>
</dbReference>
<dbReference type="KEGG" id="mpj:MPNE_0738"/>
<gene>
    <name evidence="2" type="ordered locus">MPNE_0738</name>
</gene>
<dbReference type="Gene3D" id="3.30.565.10">
    <property type="entry name" value="Histidine kinase-like ATPase, C-terminal domain"/>
    <property type="match status" value="1"/>
</dbReference>
<accession>A0A0H3DNJ9</accession>
<dbReference type="EMBL" id="CP002077">
    <property type="protein sequence ID" value="ADK87282.1"/>
    <property type="molecule type" value="Genomic_DNA"/>
</dbReference>
<sequence length="456" mass="52768">MRYLDLNIKSILADWEIADAIRELIANAIDEHRLSNTAFPVIELQKGFLNSSLVIKDYGRGIKSNHFIQNESREKVQSEKTIGKFGIGLKDAIAVLFRHNVKVSFTSSEGTFTPVERMKEGMKDGTKTIQITVDETKKIDKGTDILISKISRSDYEKAIAIFLELRTGYQKLASSKKGDIYRSENGSEIFLNGMKIGTDENFLFSYDIKEPNKKLQKSLNRERKTLSRDSYRDNIISILKSSINKNTQTLINQLIDNRDQFETGEWSFIDVKKLVMQNTNRKILWTSNESSDIAAPAYQTWAQEEGYEIISIGSSQYQSMENDAEFKSYTLNDFGDRFVNEFQTEEVPFHKLTEIEKDNWNWVMAKVKELTRVWSNWKNLYKHYEFSIIKKHPNAEGLHSNGRIQIVRKILNERSHLFNTIMHEICHATSFSPDVSKRFEQGLTSAFYPVMKLKPE</sequence>
<dbReference type="PATRIC" id="fig|722438.3.peg.716"/>
<proteinExistence type="predicted"/>
<organism evidence="2 3">
    <name type="scientific">Mycoplasmoides pneumoniae (strain ATCC 15531 / DSM 23978 / CIP 103766 / NBRC 14401 / NCTC 10119 / FH)</name>
    <name type="common">Mycoplasma pneumoniae</name>
    <dbReference type="NCBI Taxonomy" id="722438"/>
    <lineage>
        <taxon>Bacteria</taxon>
        <taxon>Bacillati</taxon>
        <taxon>Mycoplasmatota</taxon>
        <taxon>Mycoplasmoidales</taxon>
        <taxon>Mycoplasmoidaceae</taxon>
        <taxon>Mycoplasmoides</taxon>
    </lineage>
</organism>
<feature type="domain" description="MPN635 N-terminal" evidence="1">
    <location>
        <begin position="154"/>
        <end position="244"/>
    </location>
</feature>
<dbReference type="Pfam" id="PF25856">
    <property type="entry name" value="MPN635_N"/>
    <property type="match status" value="1"/>
</dbReference>
<dbReference type="STRING" id="722438.F539_03560"/>
<evidence type="ECO:0000259" key="1">
    <source>
        <dbReference type="Pfam" id="PF25856"/>
    </source>
</evidence>
<dbReference type="RefSeq" id="WP_014325647.1">
    <property type="nucleotide sequence ID" value="NZ_CP010546.1"/>
</dbReference>
<dbReference type="eggNOG" id="COG2304">
    <property type="taxonomic scope" value="Bacteria"/>
</dbReference>
<dbReference type="AlphaFoldDB" id="A0A0H3DNJ9"/>
<name>A0A0H3DNJ9_MYCPB</name>
<dbReference type="SUPFAM" id="SSF55874">
    <property type="entry name" value="ATPase domain of HSP90 chaperone/DNA topoisomerase II/histidine kinase"/>
    <property type="match status" value="1"/>
</dbReference>
<dbReference type="Proteomes" id="UP000007756">
    <property type="component" value="Chromosome"/>
</dbReference>
<evidence type="ECO:0000313" key="3">
    <source>
        <dbReference type="Proteomes" id="UP000007756"/>
    </source>
</evidence>
<dbReference type="Pfam" id="PF13589">
    <property type="entry name" value="HATPase_c_3"/>
    <property type="match status" value="1"/>
</dbReference>
<dbReference type="InterPro" id="IPR058987">
    <property type="entry name" value="MPN635_N"/>
</dbReference>
<reference evidence="2 3" key="1">
    <citation type="journal article" date="2010" name="Appl. Environ. Microbiol.">
        <title>Targeted chromosomal knockouts in Mycoplasma pneumoniae.</title>
        <authorList>
            <person name="Krishnakumar R."/>
            <person name="Assad-Garcia N."/>
            <person name="Benders G.A."/>
            <person name="Phan Q."/>
            <person name="Montague M.G."/>
            <person name="Glass J.I."/>
        </authorList>
    </citation>
    <scope>NUCLEOTIDE SEQUENCE [LARGE SCALE GENOMIC DNA]</scope>
    <source>
        <strain evidence="3">ATCC 15531 / DSM 22911 / NBRC 14401 / NCTC 10119 / FH</strain>
    </source>
</reference>
<evidence type="ECO:0000313" key="2">
    <source>
        <dbReference type="EMBL" id="ADK87282.1"/>
    </source>
</evidence>